<dbReference type="NCBIfam" id="NF006579">
    <property type="entry name" value="PRK09104.1"/>
    <property type="match status" value="1"/>
</dbReference>
<keyword evidence="3" id="KW-0378">Hydrolase</keyword>
<proteinExistence type="predicted"/>
<dbReference type="CDD" id="cd05680">
    <property type="entry name" value="M20_dipept_like"/>
    <property type="match status" value="1"/>
</dbReference>
<organism evidence="5 6">
    <name type="scientific">Ornithobacterium rhinotracheale</name>
    <dbReference type="NCBI Taxonomy" id="28251"/>
    <lineage>
        <taxon>Bacteria</taxon>
        <taxon>Pseudomonadati</taxon>
        <taxon>Bacteroidota</taxon>
        <taxon>Flavobacteriia</taxon>
        <taxon>Flavobacteriales</taxon>
        <taxon>Weeksellaceae</taxon>
        <taxon>Ornithobacterium</taxon>
    </lineage>
</organism>
<dbReference type="GO" id="GO:0046872">
    <property type="term" value="F:metal ion binding"/>
    <property type="evidence" value="ECO:0007669"/>
    <property type="project" value="UniProtKB-KW"/>
</dbReference>
<evidence type="ECO:0000256" key="1">
    <source>
        <dbReference type="ARBA" id="ARBA00022670"/>
    </source>
</evidence>
<dbReference type="Gene3D" id="3.40.630.10">
    <property type="entry name" value="Zn peptidases"/>
    <property type="match status" value="1"/>
</dbReference>
<dbReference type="InterPro" id="IPR002933">
    <property type="entry name" value="Peptidase_M20"/>
</dbReference>
<dbReference type="FunFam" id="3.30.70.360:FF:000016">
    <property type="entry name" value="Peptidase family M20/M25/M40"/>
    <property type="match status" value="1"/>
</dbReference>
<dbReference type="PANTHER" id="PTHR43270:SF12">
    <property type="entry name" value="SUCCINYL-DIAMINOPIMELATE DESUCCINYLASE"/>
    <property type="match status" value="1"/>
</dbReference>
<dbReference type="SUPFAM" id="SSF55031">
    <property type="entry name" value="Bacterial exopeptidase dimerisation domain"/>
    <property type="match status" value="1"/>
</dbReference>
<evidence type="ECO:0000313" key="6">
    <source>
        <dbReference type="Proteomes" id="UP000287701"/>
    </source>
</evidence>
<dbReference type="Pfam" id="PF01546">
    <property type="entry name" value="Peptidase_M20"/>
    <property type="match status" value="1"/>
</dbReference>
<dbReference type="PANTHER" id="PTHR43270">
    <property type="entry name" value="BETA-ALA-HIS DIPEPTIDASE"/>
    <property type="match status" value="1"/>
</dbReference>
<evidence type="ECO:0000256" key="3">
    <source>
        <dbReference type="ARBA" id="ARBA00022801"/>
    </source>
</evidence>
<accession>A0A410JPD3</accession>
<dbReference type="Pfam" id="PF07687">
    <property type="entry name" value="M20_dimer"/>
    <property type="match status" value="1"/>
</dbReference>
<dbReference type="EMBL" id="CP035107">
    <property type="protein sequence ID" value="QAR29999.1"/>
    <property type="molecule type" value="Genomic_DNA"/>
</dbReference>
<dbReference type="OrthoDB" id="9761532at2"/>
<protein>
    <submittedName>
        <fullName evidence="5">Dipeptidase</fullName>
    </submittedName>
</protein>
<dbReference type="RefSeq" id="WP_128500511.1">
    <property type="nucleotide sequence ID" value="NZ_CP035107.1"/>
</dbReference>
<dbReference type="Proteomes" id="UP000287701">
    <property type="component" value="Chromosome"/>
</dbReference>
<feature type="domain" description="Peptidase M20 dimerisation" evidence="4">
    <location>
        <begin position="198"/>
        <end position="357"/>
    </location>
</feature>
<dbReference type="InterPro" id="IPR036264">
    <property type="entry name" value="Bact_exopeptidase_dim_dom"/>
</dbReference>
<dbReference type="Gene3D" id="3.30.70.360">
    <property type="match status" value="1"/>
</dbReference>
<evidence type="ECO:0000259" key="4">
    <source>
        <dbReference type="Pfam" id="PF07687"/>
    </source>
</evidence>
<evidence type="ECO:0000256" key="2">
    <source>
        <dbReference type="ARBA" id="ARBA00022723"/>
    </source>
</evidence>
<dbReference type="InterPro" id="IPR011650">
    <property type="entry name" value="Peptidase_M20_dimer"/>
</dbReference>
<reference evidence="5 6" key="1">
    <citation type="submission" date="2019-01" db="EMBL/GenBank/DDBJ databases">
        <title>Whole Genome of Ornithobacterium rhinotracheale FARPER-174b.</title>
        <authorList>
            <person name="Tataje-Lavanda L.A."/>
            <person name="Montalvan A."/>
            <person name="Montesinos R."/>
            <person name="Zimic M."/>
            <person name="Fernandez-Sanchez M."/>
            <person name="Fernandez-Diaz M."/>
        </authorList>
    </citation>
    <scope>NUCLEOTIDE SEQUENCE [LARGE SCALE GENOMIC DNA]</scope>
    <source>
        <strain evidence="5 6">FARPER-174b</strain>
    </source>
</reference>
<dbReference type="GO" id="GO:0008233">
    <property type="term" value="F:peptidase activity"/>
    <property type="evidence" value="ECO:0007669"/>
    <property type="project" value="UniProtKB-KW"/>
</dbReference>
<dbReference type="NCBIfam" id="NF005914">
    <property type="entry name" value="PRK07907.1"/>
    <property type="match status" value="1"/>
</dbReference>
<dbReference type="AlphaFoldDB" id="A0A410JPD3"/>
<keyword evidence="1" id="KW-0645">Protease</keyword>
<sequence>MKKTQEYIQANKERFLEELFELLRIPSISADSAYKKEILTTAEKTAAFLRSAGVDKVEICPTEGNPIVYGEKILSPDLPTVLVYGHYDVQPPDPLDLWESDPFEPVIKKTEVHPEGAIFARGSADDKGQFFMHVKAIEAMIQNDELPCNVKFMIEGEEEVGSENLAKFIKVEKERLKNDIILISDTSMVAKDVPSICVGLRGLCYVEVEVEGANRDMHSGVYGGAVPNPLNVLSKMIGQLHDENGKIAIPGFYDEVEEISAEERAEMAKVPFDLEDYKKQINIQDIMGEEGYSTNERTSIRPSLDVNGMWGGYIGEGAKTVIPAKAFAKISMRLVPDQNPEKIAELFKQYFEQIAPSSVRVKCNFHHGGWAYVLPITDKGYLAAKKALTETYGKEAVPFRSGGSIPIVALFEKELESKSVLLGFGLNSDVIHSPNENYGLFNFYKGIETIPYFYKFYTEEK</sequence>
<name>A0A410JPD3_ORNRH</name>
<dbReference type="InterPro" id="IPR051458">
    <property type="entry name" value="Cyt/Met_Dipeptidase"/>
</dbReference>
<dbReference type="SUPFAM" id="SSF53187">
    <property type="entry name" value="Zn-dependent exopeptidases"/>
    <property type="match status" value="1"/>
</dbReference>
<dbReference type="GO" id="GO:0006508">
    <property type="term" value="P:proteolysis"/>
    <property type="evidence" value="ECO:0007669"/>
    <property type="project" value="UniProtKB-KW"/>
</dbReference>
<keyword evidence="2" id="KW-0479">Metal-binding</keyword>
<dbReference type="NCBIfam" id="NF006053">
    <property type="entry name" value="PRK08201.1"/>
    <property type="match status" value="1"/>
</dbReference>
<evidence type="ECO:0000313" key="5">
    <source>
        <dbReference type="EMBL" id="QAR29999.1"/>
    </source>
</evidence>
<gene>
    <name evidence="5" type="ORF">EQP59_00795</name>
</gene>